<dbReference type="STRING" id="1216932.CM240_2204"/>
<dbReference type="RefSeq" id="WP_044039083.1">
    <property type="nucleotide sequence ID" value="NZ_HG917868.1"/>
</dbReference>
<protein>
    <recommendedName>
        <fullName evidence="1">InsA N-terminal zinc ribbon domain-containing protein</fullName>
    </recommendedName>
</protein>
<accession>W6S4S6</accession>
<evidence type="ECO:0000313" key="2">
    <source>
        <dbReference type="EMBL" id="CDM69347.1"/>
    </source>
</evidence>
<reference evidence="2 3" key="1">
    <citation type="submission" date="2013-11" db="EMBL/GenBank/DDBJ databases">
        <title>Complete genome sequence of Clostridum sp. M2/40.</title>
        <authorList>
            <person name="Wibberg D."/>
            <person name="Puehler A."/>
            <person name="Schlueter A."/>
        </authorList>
    </citation>
    <scope>NUCLEOTIDE SEQUENCE [LARGE SCALE GENOMIC DNA]</scope>
    <source>
        <strain evidence="3">M2/40</strain>
    </source>
</reference>
<gene>
    <name evidence="2" type="ORF">CM240_2204</name>
</gene>
<dbReference type="PATRIC" id="fig|1216932.3.peg.2188"/>
<evidence type="ECO:0000313" key="3">
    <source>
        <dbReference type="Proteomes" id="UP000019426"/>
    </source>
</evidence>
<dbReference type="Proteomes" id="UP000019426">
    <property type="component" value="Chromosome M2/40_rep1"/>
</dbReference>
<name>W6S4S6_9CLOT</name>
<proteinExistence type="predicted"/>
<dbReference type="Pfam" id="PF03811">
    <property type="entry name" value="Zn_ribbon_InsA"/>
    <property type="match status" value="1"/>
</dbReference>
<dbReference type="HOGENOM" id="CLU_929701_0_0_9"/>
<dbReference type="InterPro" id="IPR003220">
    <property type="entry name" value="InsA_N_dom_Znf"/>
</dbReference>
<feature type="domain" description="InsA N-terminal zinc ribbon" evidence="1">
    <location>
        <begin position="36"/>
        <end position="63"/>
    </location>
</feature>
<sequence length="285" mass="33761">MYHLSALMTKNCRYFQLYKQLNILSLENLHNIEKLCPYCKNKNIVRHGKVTSSNSQRFRCKNCLKTFTETFGSPFYRSRKHPTIWQDYLVNMWQDLSISRCSINTNIAHKTSFLWRHKILNYINNFLSLIRPHENVSMLLKVYKTTSKDMSLTDNDRSTQYDNHYFSLAFTKKKYISIHPLGKGPFSIHKIPDSFKDLIKNIYSLSLSNSNQLLQYAKKVIPKAKAGCDSFLGIYNVNMGLWFLHFFGVSLKYYSNYLHWFASKYYISTFSLKLDWINDEEVSYQ</sequence>
<dbReference type="GO" id="GO:0006313">
    <property type="term" value="P:DNA transposition"/>
    <property type="evidence" value="ECO:0007669"/>
    <property type="project" value="InterPro"/>
</dbReference>
<dbReference type="KEGG" id="clt:CM240_2204"/>
<organism evidence="2 3">
    <name type="scientific">Clostridium bornimense</name>
    <dbReference type="NCBI Taxonomy" id="1216932"/>
    <lineage>
        <taxon>Bacteria</taxon>
        <taxon>Bacillati</taxon>
        <taxon>Bacillota</taxon>
        <taxon>Clostridia</taxon>
        <taxon>Eubacteriales</taxon>
        <taxon>Clostridiaceae</taxon>
        <taxon>Clostridium</taxon>
    </lineage>
</organism>
<dbReference type="EMBL" id="HG917868">
    <property type="protein sequence ID" value="CDM69347.1"/>
    <property type="molecule type" value="Genomic_DNA"/>
</dbReference>
<evidence type="ECO:0000259" key="1">
    <source>
        <dbReference type="Pfam" id="PF03811"/>
    </source>
</evidence>
<dbReference type="eggNOG" id="COG3677">
    <property type="taxonomic scope" value="Bacteria"/>
</dbReference>
<keyword evidence="3" id="KW-1185">Reference proteome</keyword>
<dbReference type="AlphaFoldDB" id="W6S4S6"/>